<accession>A0A2U2X1L9</accession>
<dbReference type="Proteomes" id="UP000245375">
    <property type="component" value="Unassembled WGS sequence"/>
</dbReference>
<proteinExistence type="predicted"/>
<evidence type="ECO:0000313" key="1">
    <source>
        <dbReference type="EMBL" id="PWH81677.1"/>
    </source>
</evidence>
<keyword evidence="2" id="KW-1185">Reference proteome</keyword>
<dbReference type="RefSeq" id="WP_109353599.1">
    <property type="nucleotide sequence ID" value="NZ_QFRI01000004.1"/>
</dbReference>
<dbReference type="PANTHER" id="PTHR17985">
    <property type="entry name" value="SER/THR-RICH PROTEIN T10 IN DGCR REGION"/>
    <property type="match status" value="1"/>
</dbReference>
<evidence type="ECO:0000313" key="2">
    <source>
        <dbReference type="Proteomes" id="UP000245375"/>
    </source>
</evidence>
<dbReference type="PANTHER" id="PTHR17985:SF8">
    <property type="entry name" value="TRANSPORT AND GOLGI ORGANIZATION PROTEIN 2 HOMOLOG"/>
    <property type="match status" value="1"/>
</dbReference>
<reference evidence="1 2" key="2">
    <citation type="submission" date="2018-05" db="EMBL/GenBank/DDBJ databases">
        <title>Algibacter marinivivus sp. nov., isolated from sample around a algae.</title>
        <authorList>
            <person name="Zhong X."/>
        </authorList>
    </citation>
    <scope>NUCLEOTIDE SEQUENCE [LARGE SCALE GENOMIC DNA]</scope>
    <source>
        <strain evidence="1 2">ZY111</strain>
    </source>
</reference>
<protein>
    <recommendedName>
        <fullName evidence="3">Transport and Golgi organisation 2</fullName>
    </recommendedName>
</protein>
<reference evidence="2" key="3">
    <citation type="submission" date="2018-05" db="EMBL/GenBank/DDBJ databases">
        <authorList>
            <person name="Lu D."/>
        </authorList>
    </citation>
    <scope>NUCLEOTIDE SEQUENCE [LARGE SCALE GENOMIC DNA]</scope>
    <source>
        <strain evidence="2">ZY111</strain>
    </source>
</reference>
<dbReference type="Pfam" id="PF05742">
    <property type="entry name" value="TANGO2"/>
    <property type="match status" value="1"/>
</dbReference>
<sequence length="240" mass="27816">MCTVTIVPQENNGFVLTSNRDETPDRVSLVPDFYTVDGVKLLFPKDKMGGTWIGVSEKNRVVCVLNGAFIKHERQPSYRKSRGIVANDFMVSDDIIKTVEDYNLINIEPFTIVVADWNNTLKFYELVWDGKHKHFIELPLESRIWSSSTLYNETMQRERQQWFENFETLYDLYADSLLEFHKNTDVENMDYGVIMNRGFVKTTSITQVKKNGNTVDMHYENLESKTVTSKSFNLPEVVNG</sequence>
<organism evidence="1 2">
    <name type="scientific">Algibacter marinivivus</name>
    <dbReference type="NCBI Taxonomy" id="2100723"/>
    <lineage>
        <taxon>Bacteria</taxon>
        <taxon>Pseudomonadati</taxon>
        <taxon>Bacteroidota</taxon>
        <taxon>Flavobacteriia</taxon>
        <taxon>Flavobacteriales</taxon>
        <taxon>Flavobacteriaceae</taxon>
        <taxon>Algibacter</taxon>
    </lineage>
</organism>
<dbReference type="EMBL" id="QFRI01000004">
    <property type="protein sequence ID" value="PWH81677.1"/>
    <property type="molecule type" value="Genomic_DNA"/>
</dbReference>
<evidence type="ECO:0008006" key="3">
    <source>
        <dbReference type="Google" id="ProtNLM"/>
    </source>
</evidence>
<reference evidence="2" key="1">
    <citation type="submission" date="2018-05" db="EMBL/GenBank/DDBJ databases">
        <title>Algibacter marinivivus sp. nov., isolated from sample around a algae.</title>
        <authorList>
            <person name="Lu D."/>
        </authorList>
    </citation>
    <scope>NUCLEOTIDE SEQUENCE [LARGE SCALE GENOMIC DNA]</scope>
    <source>
        <strain evidence="2">ZY111</strain>
    </source>
</reference>
<dbReference type="AlphaFoldDB" id="A0A2U2X1L9"/>
<comment type="caution">
    <text evidence="1">The sequence shown here is derived from an EMBL/GenBank/DDBJ whole genome shotgun (WGS) entry which is preliminary data.</text>
</comment>
<name>A0A2U2X1L9_9FLAO</name>
<dbReference type="OrthoDB" id="4380123at2"/>
<dbReference type="InterPro" id="IPR008551">
    <property type="entry name" value="TANGO2"/>
</dbReference>
<gene>
    <name evidence="1" type="ORF">DIS18_13425</name>
</gene>